<dbReference type="EMBL" id="LQNU01000055">
    <property type="protein sequence ID" value="KZE80714.1"/>
    <property type="molecule type" value="Genomic_DNA"/>
</dbReference>
<comment type="similarity">
    <text evidence="8 9">Belongs to the TonB-dependent receptor family.</text>
</comment>
<keyword evidence="10" id="KW-0732">Signal</keyword>
<feature type="domain" description="TonB-dependent receptor plug" evidence="12">
    <location>
        <begin position="115"/>
        <end position="240"/>
    </location>
</feature>
<evidence type="ECO:0000256" key="4">
    <source>
        <dbReference type="ARBA" id="ARBA00022692"/>
    </source>
</evidence>
<reference evidence="14 16" key="2">
    <citation type="submission" date="2016-10" db="EMBL/GenBank/DDBJ databases">
        <authorList>
            <person name="de Groot N.N."/>
        </authorList>
    </citation>
    <scope>NUCLEOTIDE SEQUENCE [LARGE SCALE GENOMIC DNA]</scope>
    <source>
        <strain evidence="14 16">DSM 23048</strain>
    </source>
</reference>
<evidence type="ECO:0000256" key="1">
    <source>
        <dbReference type="ARBA" id="ARBA00004571"/>
    </source>
</evidence>
<dbReference type="SUPFAM" id="SSF49464">
    <property type="entry name" value="Carboxypeptidase regulatory domain-like"/>
    <property type="match status" value="1"/>
</dbReference>
<dbReference type="InterPro" id="IPR012910">
    <property type="entry name" value="Plug_dom"/>
</dbReference>
<keyword evidence="7 8" id="KW-0998">Cell outer membrane</keyword>
<dbReference type="Pfam" id="PF13715">
    <property type="entry name" value="CarbopepD_reg_2"/>
    <property type="match status" value="1"/>
</dbReference>
<dbReference type="InterPro" id="IPR037066">
    <property type="entry name" value="Plug_dom_sf"/>
</dbReference>
<dbReference type="InterPro" id="IPR039426">
    <property type="entry name" value="TonB-dep_rcpt-like"/>
</dbReference>
<evidence type="ECO:0000256" key="5">
    <source>
        <dbReference type="ARBA" id="ARBA00023077"/>
    </source>
</evidence>
<dbReference type="Pfam" id="PF07715">
    <property type="entry name" value="Plug"/>
    <property type="match status" value="1"/>
</dbReference>
<sequence>MKSKFKWILVGSLAFLVQVGFAQEKTFNGVVSEGGLPLPGVSVTISGTSEGTQTDLDGKYTLKVKKGDVIIYSFVGMKDVRHTVGGEATYNVTMAGDEEMLEEVVVTALGIKRDKKKLGYSSQEVKGDNLSGAGQTNAVNALSGNVAGLQVTSPSSMGGSARIVLRGVKSVTGNNQPLIVVDGVPLDNSNFSDSNMQRGAGGRDYGDTSADINPDDIESVTVLKGGPASALYGNRGGNGVIIYTTKSAKNGRTDIEVNTGLSFESINVMPGLQTLYGGGSASKLPTAVIGGKTYNIAEYKVDESWGPKFDGTMYLPWYAFDPEFAGDYMKEVPWQKSKNDVKSFFNTGITHNQSVSIGKSYKDSNVRMSFSNNVTEGVVPNSKLQRNNFAVSASTQLTDKLKAETNFNYVYTKGFNRPEVGYGDNSVAQKFFQWGQRQVDFKKLKDYKLANGDQRSWNRNSWDDGTPAYSDNPYWVINENTSQDVRNRTYGNVKLTYNFTDKIYAVGTVYGDRYSFTVEERVAKGSQATSKYSIMKRDVSEYNYEGRVHYDDHFGDFGINAFVGVNRSEKRRDYVYGTTVGGLDIANLYNLSNSVSDPKASNEKFHSRTNSVFGSVSVNYKEFLFLEGTTRTDWFSTVKKSVTYPSVTGTFIFSQLMPEVDWLSFGKVRLGWAQVGNDTEAYRTADYYNLDGPFNGDPTYSLSATANNPNLKPEMMTTKEIGLEAGFLNNRIGFEVSYYQIDTKDLITRVQYDASTGFAYQWQNAGDMKNKGIEATVNLAPIRTKDFSWDVTWNFSKNKNELTRLADGVESVEITRAPFQVSLQGKVGEAYGQIYGTDFVYDDNGNKVVGENGLYLNTGIQALGSYLPDYNMGLRNSFKYKNFSLGVLIDMQKGGNYFSTSHMFGMYTGMLDKSAENGIRENGIILDGVKQDGTKNDKVVSGQAWAQSHYGGVDALNVFSSDYIKLREISLGYDLPSKWIGPFKGITISAFGRNLFTWNLDWKGMDPEMASYGSGNIQAIEGASLPSTRTYGMNVKFKF</sequence>
<gene>
    <name evidence="13" type="ORF">AV926_09865</name>
    <name evidence="14" type="ORF">SAMN04488018_101151</name>
</gene>
<dbReference type="InterPro" id="IPR023996">
    <property type="entry name" value="TonB-dep_OMP_SusC/RagA"/>
</dbReference>
<dbReference type="GeneID" id="82255386"/>
<keyword evidence="2 8" id="KW-0813">Transport</keyword>
<evidence type="ECO:0000259" key="12">
    <source>
        <dbReference type="Pfam" id="PF07715"/>
    </source>
</evidence>
<reference evidence="13 15" key="1">
    <citation type="submission" date="2016-01" db="EMBL/GenBank/DDBJ databases">
        <title>Whole genome sequencing of Myroides marinus L41.</title>
        <authorList>
            <person name="Hong K.W."/>
        </authorList>
    </citation>
    <scope>NUCLEOTIDE SEQUENCE [LARGE SCALE GENOMIC DNA]</scope>
    <source>
        <strain evidence="13 15">L41</strain>
    </source>
</reference>
<dbReference type="AlphaFoldDB" id="A0A161S6R3"/>
<accession>A0A161S6R3</accession>
<dbReference type="SUPFAM" id="SSF56935">
    <property type="entry name" value="Porins"/>
    <property type="match status" value="1"/>
</dbReference>
<dbReference type="InterPro" id="IPR023997">
    <property type="entry name" value="TonB-dep_OMP_SusC/RagA_CS"/>
</dbReference>
<dbReference type="EMBL" id="FNYS01000001">
    <property type="protein sequence ID" value="SEI49219.1"/>
    <property type="molecule type" value="Genomic_DNA"/>
</dbReference>
<evidence type="ECO:0000256" key="6">
    <source>
        <dbReference type="ARBA" id="ARBA00023136"/>
    </source>
</evidence>
<dbReference type="Gene3D" id="2.170.130.10">
    <property type="entry name" value="TonB-dependent receptor, plug domain"/>
    <property type="match status" value="1"/>
</dbReference>
<dbReference type="Gene3D" id="2.40.170.20">
    <property type="entry name" value="TonB-dependent receptor, beta-barrel domain"/>
    <property type="match status" value="1"/>
</dbReference>
<keyword evidence="5 9" id="KW-0798">TonB box</keyword>
<dbReference type="Proteomes" id="UP000183077">
    <property type="component" value="Unassembled WGS sequence"/>
</dbReference>
<evidence type="ECO:0000256" key="7">
    <source>
        <dbReference type="ARBA" id="ARBA00023237"/>
    </source>
</evidence>
<evidence type="ECO:0000313" key="13">
    <source>
        <dbReference type="EMBL" id="KZE80714.1"/>
    </source>
</evidence>
<protein>
    <submittedName>
        <fullName evidence="13">SusC/RagA family TonB-linked outer membrane protein</fullName>
    </submittedName>
    <submittedName>
        <fullName evidence="14">TonB-linked outer membrane protein, SusC/RagA family</fullName>
    </submittedName>
</protein>
<name>A0A161S6R3_9FLAO</name>
<dbReference type="NCBIfam" id="TIGR04056">
    <property type="entry name" value="OMP_RagA_SusC"/>
    <property type="match status" value="1"/>
</dbReference>
<dbReference type="NCBIfam" id="TIGR04057">
    <property type="entry name" value="SusC_RagA_signa"/>
    <property type="match status" value="1"/>
</dbReference>
<evidence type="ECO:0000313" key="15">
    <source>
        <dbReference type="Proteomes" id="UP000076630"/>
    </source>
</evidence>
<evidence type="ECO:0000259" key="11">
    <source>
        <dbReference type="Pfam" id="PF00593"/>
    </source>
</evidence>
<organism evidence="13 15">
    <name type="scientific">Myroides marinus</name>
    <dbReference type="NCBI Taxonomy" id="703342"/>
    <lineage>
        <taxon>Bacteria</taxon>
        <taxon>Pseudomonadati</taxon>
        <taxon>Bacteroidota</taxon>
        <taxon>Flavobacteriia</taxon>
        <taxon>Flavobacteriales</taxon>
        <taxon>Flavobacteriaceae</taxon>
        <taxon>Myroides</taxon>
    </lineage>
</organism>
<evidence type="ECO:0000256" key="2">
    <source>
        <dbReference type="ARBA" id="ARBA00022448"/>
    </source>
</evidence>
<evidence type="ECO:0000256" key="9">
    <source>
        <dbReference type="RuleBase" id="RU003357"/>
    </source>
</evidence>
<dbReference type="InterPro" id="IPR036942">
    <property type="entry name" value="Beta-barrel_TonB_sf"/>
</dbReference>
<feature type="signal peptide" evidence="10">
    <location>
        <begin position="1"/>
        <end position="22"/>
    </location>
</feature>
<keyword evidence="3 8" id="KW-1134">Transmembrane beta strand</keyword>
<dbReference type="InterPro" id="IPR000531">
    <property type="entry name" value="Beta-barrel_TonB"/>
</dbReference>
<proteinExistence type="inferred from homology"/>
<dbReference type="RefSeq" id="WP_038987492.1">
    <property type="nucleotide sequence ID" value="NZ_FNYS01000001.1"/>
</dbReference>
<keyword evidence="15" id="KW-1185">Reference proteome</keyword>
<evidence type="ECO:0000313" key="16">
    <source>
        <dbReference type="Proteomes" id="UP000183077"/>
    </source>
</evidence>
<dbReference type="GO" id="GO:0009279">
    <property type="term" value="C:cell outer membrane"/>
    <property type="evidence" value="ECO:0007669"/>
    <property type="project" value="UniProtKB-SubCell"/>
</dbReference>
<evidence type="ECO:0000256" key="3">
    <source>
        <dbReference type="ARBA" id="ARBA00022452"/>
    </source>
</evidence>
<feature type="chain" id="PRO_5015051614" evidence="10">
    <location>
        <begin position="23"/>
        <end position="1039"/>
    </location>
</feature>
<keyword evidence="4 8" id="KW-0812">Transmembrane</keyword>
<dbReference type="InterPro" id="IPR008969">
    <property type="entry name" value="CarboxyPept-like_regulatory"/>
</dbReference>
<dbReference type="Pfam" id="PF00593">
    <property type="entry name" value="TonB_dep_Rec_b-barrel"/>
    <property type="match status" value="1"/>
</dbReference>
<evidence type="ECO:0000256" key="8">
    <source>
        <dbReference type="PROSITE-ProRule" id="PRU01360"/>
    </source>
</evidence>
<evidence type="ECO:0000313" key="14">
    <source>
        <dbReference type="EMBL" id="SEI49219.1"/>
    </source>
</evidence>
<comment type="subcellular location">
    <subcellularLocation>
        <location evidence="1 8">Cell outer membrane</location>
        <topology evidence="1 8">Multi-pass membrane protein</topology>
    </subcellularLocation>
</comment>
<evidence type="ECO:0000256" key="10">
    <source>
        <dbReference type="SAM" id="SignalP"/>
    </source>
</evidence>
<dbReference type="Gene3D" id="2.60.40.1120">
    <property type="entry name" value="Carboxypeptidase-like, regulatory domain"/>
    <property type="match status" value="1"/>
</dbReference>
<keyword evidence="6 8" id="KW-0472">Membrane</keyword>
<dbReference type="OrthoDB" id="9768177at2"/>
<dbReference type="Proteomes" id="UP000076630">
    <property type="component" value="Unassembled WGS sequence"/>
</dbReference>
<feature type="domain" description="TonB-dependent receptor-like beta-barrel" evidence="11">
    <location>
        <begin position="450"/>
        <end position="885"/>
    </location>
</feature>
<dbReference type="PROSITE" id="PS52016">
    <property type="entry name" value="TONB_DEPENDENT_REC_3"/>
    <property type="match status" value="1"/>
</dbReference>